<dbReference type="InterPro" id="IPR005475">
    <property type="entry name" value="Transketolase-like_Pyr-bd"/>
</dbReference>
<keyword evidence="16" id="KW-0106">Calcium</keyword>
<dbReference type="PANTHER" id="PTHR43522">
    <property type="entry name" value="TRANSKETOLASE"/>
    <property type="match status" value="1"/>
</dbReference>
<dbReference type="SMART" id="SM00861">
    <property type="entry name" value="Transket_pyr"/>
    <property type="match status" value="1"/>
</dbReference>
<dbReference type="Proteomes" id="UP000186156">
    <property type="component" value="Unassembled WGS sequence"/>
</dbReference>
<dbReference type="InterPro" id="IPR005474">
    <property type="entry name" value="Transketolase_N"/>
</dbReference>
<feature type="binding site" evidence="12">
    <location>
        <position position="390"/>
    </location>
    <ligand>
        <name>substrate</name>
    </ligand>
</feature>
<feature type="binding site" evidence="13">
    <location>
        <position position="76"/>
    </location>
    <ligand>
        <name>thiamine diphosphate</name>
        <dbReference type="ChEBI" id="CHEBI:58937"/>
    </ligand>
</feature>
<feature type="site" description="Important for catalytic activity" evidence="15">
    <location>
        <position position="36"/>
    </location>
</feature>
<feature type="binding site" evidence="14">
    <location>
        <position position="197"/>
    </location>
    <ligand>
        <name>Mg(2+)</name>
        <dbReference type="ChEBI" id="CHEBI:18420"/>
    </ligand>
</feature>
<dbReference type="GO" id="GO:0006098">
    <property type="term" value="P:pentose-phosphate shunt"/>
    <property type="evidence" value="ECO:0007669"/>
    <property type="project" value="TreeGrafter"/>
</dbReference>
<dbReference type="InterPro" id="IPR033247">
    <property type="entry name" value="Transketolase_fam"/>
</dbReference>
<dbReference type="EC" id="2.2.1.1" evidence="3 10"/>
<proteinExistence type="inferred from homology"/>
<dbReference type="InterPro" id="IPR009014">
    <property type="entry name" value="Transketo_C/PFOR_II"/>
</dbReference>
<gene>
    <name evidence="18" type="ORF">SAMN05421799_104131</name>
</gene>
<dbReference type="FunFam" id="3.40.50.920:FF:000003">
    <property type="entry name" value="Transketolase"/>
    <property type="match status" value="1"/>
</dbReference>
<keyword evidence="8 13" id="KW-0786">Thiamine pyrophosphate</keyword>
<dbReference type="FunFam" id="3.40.50.970:FF:000003">
    <property type="entry name" value="Transketolase"/>
    <property type="match status" value="1"/>
</dbReference>
<feature type="active site" description="Proton donor" evidence="11">
    <location>
        <position position="417"/>
    </location>
</feature>
<dbReference type="EMBL" id="FTOO01000004">
    <property type="protein sequence ID" value="SIS79647.1"/>
    <property type="molecule type" value="Genomic_DNA"/>
</dbReference>
<dbReference type="NCBIfam" id="TIGR00232">
    <property type="entry name" value="tktlase_bact"/>
    <property type="match status" value="1"/>
</dbReference>
<dbReference type="GO" id="GO:0004802">
    <property type="term" value="F:transketolase activity"/>
    <property type="evidence" value="ECO:0007669"/>
    <property type="project" value="UniProtKB-UniRule"/>
</dbReference>
<dbReference type="FunFam" id="3.40.50.970:FF:000004">
    <property type="entry name" value="Transketolase"/>
    <property type="match status" value="1"/>
</dbReference>
<feature type="binding site" evidence="12">
    <location>
        <position position="526"/>
    </location>
    <ligand>
        <name>substrate</name>
    </ligand>
</feature>
<evidence type="ECO:0000256" key="10">
    <source>
        <dbReference type="NCBIfam" id="TIGR00232"/>
    </source>
</evidence>
<evidence type="ECO:0000256" key="12">
    <source>
        <dbReference type="PIRSR" id="PIRSR605478-2"/>
    </source>
</evidence>
<evidence type="ECO:0000313" key="18">
    <source>
        <dbReference type="EMBL" id="SIS79647.1"/>
    </source>
</evidence>
<dbReference type="InterPro" id="IPR005478">
    <property type="entry name" value="Transketolase_bac-like"/>
</dbReference>
<comment type="similarity">
    <text evidence="1 16">Belongs to the transketolase family.</text>
</comment>
<comment type="subunit">
    <text evidence="2 16">Homodimer.</text>
</comment>
<name>A0A1N7M0Q8_9BACL</name>
<dbReference type="InterPro" id="IPR055152">
    <property type="entry name" value="Transketolase-like_C_2"/>
</dbReference>
<dbReference type="Pfam" id="PF22613">
    <property type="entry name" value="Transketolase_C_1"/>
    <property type="match status" value="1"/>
</dbReference>
<keyword evidence="5 16" id="KW-0808">Transferase</keyword>
<feature type="domain" description="Transketolase-like pyrimidine-binding" evidence="17">
    <location>
        <begin position="360"/>
        <end position="531"/>
    </location>
</feature>
<dbReference type="AlphaFoldDB" id="A0A1N7M0Q8"/>
<sequence length="671" mass="73701">MEWEWDMMPYTEVDQLAVNTIRTLSIDAIERANSGHPGLPMGAAPMAYVLWTRFLKHNPANPKWADRDRFVLSAGHGSMLLYSLLHLSGYDVTLDDLKQFRQWGSKTPGHPEYGHTPGVEATTGPLGQGIAMAVGMAIAERFLAAKFNRDGHNVIDHYTYALCGDGDLMEGISAEASSLAGHLKLNRLIVLYDSNSISLDGPTDWAFTEDVKKRYEAYGWNVLRVEDGNNLEEIEAAIAKAKSFTNAPTLIEVRTIIGYGAPKKQGTANAHGSPLGKEEAQAAKAAYGWHYEEEFYVPDEVRKLFAEVKEKGAKAEAAWNEAFQAYAKDHPDLARTFEQAFAGQVDVDFDKVLPEFQEAIATREAFGKVVNAVAPHVPTLLGGSADLSKSNNTMIKDEDHFKAPDYAGKNVFYGVREHAMGAMMNGICLHGGVFPYAGTFLVFVDYLRPAVRLAALMQQPSLFVLTHDSIAVGEDGPTHEPIEQLPSLRAIPGLRVFRPADGTETALAVKFALTHRDKPVALALTRQKVPALAEVNAHKGEFDRGGYIIFQHEDGSDLALLASGSEVQLVLEAGKRLAQEGVKVRVISFPSIDVFQEQDAAYRESVLPSSLRRRLAVEMAHPMSWYEFVGLDGKVLGIDRFGASAPGDIVVREYGFTVDHVYALAKELLNR</sequence>
<evidence type="ECO:0000256" key="11">
    <source>
        <dbReference type="PIRSR" id="PIRSR605478-1"/>
    </source>
</evidence>
<dbReference type="InterPro" id="IPR020826">
    <property type="entry name" value="Transketolase_BS"/>
</dbReference>
<feature type="binding site" evidence="12">
    <location>
        <position position="271"/>
    </location>
    <ligand>
        <name>substrate</name>
    </ligand>
</feature>
<organism evidence="18 19">
    <name type="scientific">Alicyclobacillus vulcanalis</name>
    <dbReference type="NCBI Taxonomy" id="252246"/>
    <lineage>
        <taxon>Bacteria</taxon>
        <taxon>Bacillati</taxon>
        <taxon>Bacillota</taxon>
        <taxon>Bacilli</taxon>
        <taxon>Bacillales</taxon>
        <taxon>Alicyclobacillaceae</taxon>
        <taxon>Alicyclobacillus</taxon>
    </lineage>
</organism>
<feature type="binding site" evidence="13">
    <location>
        <position position="195"/>
    </location>
    <ligand>
        <name>thiamine diphosphate</name>
        <dbReference type="ChEBI" id="CHEBI:58937"/>
    </ligand>
</feature>
<evidence type="ECO:0000256" key="14">
    <source>
        <dbReference type="PIRSR" id="PIRSR605478-4"/>
    </source>
</evidence>
<evidence type="ECO:0000256" key="15">
    <source>
        <dbReference type="PIRSR" id="PIRSR605478-5"/>
    </source>
</evidence>
<dbReference type="CDD" id="cd02012">
    <property type="entry name" value="TPP_TK"/>
    <property type="match status" value="1"/>
</dbReference>
<comment type="catalytic activity">
    <reaction evidence="9 16">
        <text>D-sedoheptulose 7-phosphate + D-glyceraldehyde 3-phosphate = aldehydo-D-ribose 5-phosphate + D-xylulose 5-phosphate</text>
        <dbReference type="Rhea" id="RHEA:10508"/>
        <dbReference type="ChEBI" id="CHEBI:57483"/>
        <dbReference type="ChEBI" id="CHEBI:57737"/>
        <dbReference type="ChEBI" id="CHEBI:58273"/>
        <dbReference type="ChEBI" id="CHEBI:59776"/>
        <dbReference type="EC" id="2.2.1.1"/>
    </reaction>
</comment>
<evidence type="ECO:0000256" key="6">
    <source>
        <dbReference type="ARBA" id="ARBA00022723"/>
    </source>
</evidence>
<feature type="binding site" evidence="14">
    <location>
        <position position="195"/>
    </location>
    <ligand>
        <name>Mg(2+)</name>
        <dbReference type="ChEBI" id="CHEBI:18420"/>
    </ligand>
</feature>
<comment type="cofactor">
    <cofactor evidence="14">
        <name>Mg(2+)</name>
        <dbReference type="ChEBI" id="CHEBI:18420"/>
    </cofactor>
    <text evidence="14">Binds 1 Mg(2+) ion per subunit. Can also utilize other divalent metal cations, such as Ca(2+), Mn(2+) and Co(2+).</text>
</comment>
<dbReference type="Pfam" id="PF00456">
    <property type="entry name" value="Transketolase_N"/>
    <property type="match status" value="1"/>
</dbReference>
<dbReference type="CDD" id="cd07033">
    <property type="entry name" value="TPP_PYR_DXS_TK_like"/>
    <property type="match status" value="1"/>
</dbReference>
<feature type="binding site" evidence="12">
    <location>
        <position position="36"/>
    </location>
    <ligand>
        <name>substrate</name>
    </ligand>
</feature>
<evidence type="ECO:0000256" key="13">
    <source>
        <dbReference type="PIRSR" id="PIRSR605478-3"/>
    </source>
</evidence>
<feature type="binding site" evidence="14">
    <location>
        <position position="165"/>
    </location>
    <ligand>
        <name>Mg(2+)</name>
        <dbReference type="ChEBI" id="CHEBI:18420"/>
    </ligand>
</feature>
<comment type="cofactor">
    <cofactor evidence="13">
        <name>thiamine diphosphate</name>
        <dbReference type="ChEBI" id="CHEBI:58937"/>
    </cofactor>
    <text evidence="13">Binds 1 thiamine pyrophosphate per subunit. During the reaction, the substrate forms a covalent intermediate with the cofactor.</text>
</comment>
<feature type="binding site" evidence="13">
    <location>
        <begin position="124"/>
        <end position="126"/>
    </location>
    <ligand>
        <name>thiamine diphosphate</name>
        <dbReference type="ChEBI" id="CHEBI:58937"/>
    </ligand>
</feature>
<protein>
    <recommendedName>
        <fullName evidence="4 10">Transketolase</fullName>
        <ecNumber evidence="3 10">2.2.1.1</ecNumber>
    </recommendedName>
</protein>
<feature type="binding site" evidence="13">
    <location>
        <position position="443"/>
    </location>
    <ligand>
        <name>thiamine diphosphate</name>
        <dbReference type="ChEBI" id="CHEBI:58937"/>
    </ligand>
</feature>
<dbReference type="InterPro" id="IPR029061">
    <property type="entry name" value="THDP-binding"/>
</dbReference>
<accession>A0A1N7M0Q8</accession>
<evidence type="ECO:0000256" key="8">
    <source>
        <dbReference type="ARBA" id="ARBA00023052"/>
    </source>
</evidence>
<reference evidence="19" key="1">
    <citation type="submission" date="2017-01" db="EMBL/GenBank/DDBJ databases">
        <authorList>
            <person name="Varghese N."/>
            <person name="Submissions S."/>
        </authorList>
    </citation>
    <scope>NUCLEOTIDE SEQUENCE [LARGE SCALE GENOMIC DNA]</scope>
    <source>
        <strain evidence="19">DSM 16176</strain>
    </source>
</reference>
<keyword evidence="19" id="KW-1185">Reference proteome</keyword>
<dbReference type="Gene3D" id="3.40.50.970">
    <property type="match status" value="2"/>
</dbReference>
<evidence type="ECO:0000256" key="2">
    <source>
        <dbReference type="ARBA" id="ARBA00011738"/>
    </source>
</evidence>
<evidence type="ECO:0000313" key="19">
    <source>
        <dbReference type="Proteomes" id="UP000186156"/>
    </source>
</evidence>
<evidence type="ECO:0000256" key="7">
    <source>
        <dbReference type="ARBA" id="ARBA00022842"/>
    </source>
</evidence>
<dbReference type="Pfam" id="PF02779">
    <property type="entry name" value="Transket_pyr"/>
    <property type="match status" value="1"/>
</dbReference>
<comment type="function">
    <text evidence="16">Catalyzes the transfer of a two-carbon ketol group from a ketose donor to an aldose acceptor, via a covalent intermediate with the cofactor thiamine pyrophosphate.</text>
</comment>
<dbReference type="PANTHER" id="PTHR43522:SF2">
    <property type="entry name" value="TRANSKETOLASE 1-RELATED"/>
    <property type="match status" value="1"/>
</dbReference>
<dbReference type="SUPFAM" id="SSF52518">
    <property type="entry name" value="Thiamin diphosphate-binding fold (THDP-binding)"/>
    <property type="match status" value="2"/>
</dbReference>
<evidence type="ECO:0000256" key="1">
    <source>
        <dbReference type="ARBA" id="ARBA00007131"/>
    </source>
</evidence>
<feature type="binding site" evidence="12">
    <location>
        <position position="479"/>
    </location>
    <ligand>
        <name>substrate</name>
    </ligand>
</feature>
<feature type="binding site" evidence="12">
    <location>
        <position position="475"/>
    </location>
    <ligand>
        <name>substrate</name>
    </ligand>
</feature>
<evidence type="ECO:0000256" key="16">
    <source>
        <dbReference type="RuleBase" id="RU004996"/>
    </source>
</evidence>
<feature type="site" description="Important for catalytic activity" evidence="15">
    <location>
        <position position="271"/>
    </location>
</feature>
<evidence type="ECO:0000259" key="17">
    <source>
        <dbReference type="SMART" id="SM00861"/>
    </source>
</evidence>
<evidence type="ECO:0000256" key="5">
    <source>
        <dbReference type="ARBA" id="ARBA00022679"/>
    </source>
</evidence>
<feature type="binding site" evidence="12">
    <location>
        <position position="363"/>
    </location>
    <ligand>
        <name>substrate</name>
    </ligand>
</feature>
<keyword evidence="6 14" id="KW-0479">Metal-binding</keyword>
<dbReference type="GO" id="GO:0046872">
    <property type="term" value="F:metal ion binding"/>
    <property type="evidence" value="ECO:0007669"/>
    <property type="project" value="UniProtKB-KW"/>
</dbReference>
<dbReference type="PROSITE" id="PS00801">
    <property type="entry name" value="TRANSKETOLASE_1"/>
    <property type="match status" value="1"/>
</dbReference>
<evidence type="ECO:0000256" key="4">
    <source>
        <dbReference type="ARBA" id="ARBA00016662"/>
    </source>
</evidence>
<feature type="binding site" evidence="13">
    <location>
        <position position="166"/>
    </location>
    <ligand>
        <name>thiamine diphosphate</name>
        <dbReference type="ChEBI" id="CHEBI:58937"/>
    </ligand>
</feature>
<feature type="binding site" evidence="12">
    <location>
        <position position="467"/>
    </location>
    <ligand>
        <name>substrate</name>
    </ligand>
</feature>
<dbReference type="SUPFAM" id="SSF52922">
    <property type="entry name" value="TK C-terminal domain-like"/>
    <property type="match status" value="1"/>
</dbReference>
<dbReference type="InterPro" id="IPR049557">
    <property type="entry name" value="Transketolase_CS"/>
</dbReference>
<keyword evidence="7 14" id="KW-0460">Magnesium</keyword>
<feature type="binding site" evidence="13">
    <location>
        <position position="271"/>
    </location>
    <ligand>
        <name>thiamine diphosphate</name>
        <dbReference type="ChEBI" id="CHEBI:58937"/>
    </ligand>
</feature>
<evidence type="ECO:0000256" key="9">
    <source>
        <dbReference type="ARBA" id="ARBA00049473"/>
    </source>
</evidence>
<evidence type="ECO:0000256" key="3">
    <source>
        <dbReference type="ARBA" id="ARBA00013152"/>
    </source>
</evidence>
<dbReference type="Gene3D" id="3.40.50.920">
    <property type="match status" value="1"/>
</dbReference>
<dbReference type="GO" id="GO:0005829">
    <property type="term" value="C:cytosol"/>
    <property type="evidence" value="ECO:0007669"/>
    <property type="project" value="TreeGrafter"/>
</dbReference>
<comment type="cofactor">
    <cofactor evidence="16">
        <name>Mg(2+)</name>
        <dbReference type="ChEBI" id="CHEBI:18420"/>
    </cofactor>
    <cofactor evidence="16">
        <name>Ca(2+)</name>
        <dbReference type="ChEBI" id="CHEBI:29108"/>
    </cofactor>
    <cofactor evidence="16">
        <name>Mn(2+)</name>
        <dbReference type="ChEBI" id="CHEBI:29035"/>
    </cofactor>
    <cofactor evidence="16">
        <name>Co(2+)</name>
        <dbReference type="ChEBI" id="CHEBI:48828"/>
    </cofactor>
    <text evidence="16">Binds 1 Mg(2+) ion per subunit. Can also utilize other divalent metal cations, such as Ca(2+), Mn(2+) and Co(2+).</text>
</comment>
<dbReference type="STRING" id="252246.SAMN05421799_104131"/>
<dbReference type="PROSITE" id="PS00802">
    <property type="entry name" value="TRANSKETOLASE_2"/>
    <property type="match status" value="1"/>
</dbReference>